<sequence length="260" mass="29227">MDSWFGRERCESIVEDSWKSIGADGSLNAVAGKLKSTSLNLADWRRREFPNIPKELKRLQDELDRTDAVIGTSVEAEVGNNPSYVWRSILEVWDSFGLEVPVRPLGIHTCNQWFDWLIVNKSKEVVEYSLTVAWILWKERNLRDFKGKKRGTEEVVFELENQWQEWKKASDGGGLAAAVPASLRSRSYNESGSGGSGGERTEEEMELNPDLVLFTDGAWSPEEEASGLGFVLIDGRGKFVAGGQVTKLLIHWQNGLCMLM</sequence>
<evidence type="ECO:0000313" key="2">
    <source>
        <dbReference type="Proteomes" id="UP001372338"/>
    </source>
</evidence>
<gene>
    <name evidence="1" type="ORF">RIF29_29275</name>
</gene>
<organism evidence="1 2">
    <name type="scientific">Crotalaria pallida</name>
    <name type="common">Smooth rattlebox</name>
    <name type="synonym">Crotalaria striata</name>
    <dbReference type="NCBI Taxonomy" id="3830"/>
    <lineage>
        <taxon>Eukaryota</taxon>
        <taxon>Viridiplantae</taxon>
        <taxon>Streptophyta</taxon>
        <taxon>Embryophyta</taxon>
        <taxon>Tracheophyta</taxon>
        <taxon>Spermatophyta</taxon>
        <taxon>Magnoliopsida</taxon>
        <taxon>eudicotyledons</taxon>
        <taxon>Gunneridae</taxon>
        <taxon>Pentapetalae</taxon>
        <taxon>rosids</taxon>
        <taxon>fabids</taxon>
        <taxon>Fabales</taxon>
        <taxon>Fabaceae</taxon>
        <taxon>Papilionoideae</taxon>
        <taxon>50 kb inversion clade</taxon>
        <taxon>genistoids sensu lato</taxon>
        <taxon>core genistoids</taxon>
        <taxon>Crotalarieae</taxon>
        <taxon>Crotalaria</taxon>
    </lineage>
</organism>
<evidence type="ECO:0000313" key="1">
    <source>
        <dbReference type="EMBL" id="KAK7255851.1"/>
    </source>
</evidence>
<name>A0AAN9I083_CROPI</name>
<dbReference type="Proteomes" id="UP001372338">
    <property type="component" value="Unassembled WGS sequence"/>
</dbReference>
<protein>
    <submittedName>
        <fullName evidence="1">Uncharacterized protein</fullName>
    </submittedName>
</protein>
<dbReference type="EMBL" id="JAYWIO010000006">
    <property type="protein sequence ID" value="KAK7255851.1"/>
    <property type="molecule type" value="Genomic_DNA"/>
</dbReference>
<dbReference type="AlphaFoldDB" id="A0AAN9I083"/>
<comment type="caution">
    <text evidence="1">The sequence shown here is derived from an EMBL/GenBank/DDBJ whole genome shotgun (WGS) entry which is preliminary data.</text>
</comment>
<keyword evidence="2" id="KW-1185">Reference proteome</keyword>
<accession>A0AAN9I083</accession>
<reference evidence="1 2" key="1">
    <citation type="submission" date="2024-01" db="EMBL/GenBank/DDBJ databases">
        <title>The genomes of 5 underutilized Papilionoideae crops provide insights into root nodulation and disease resistanc.</title>
        <authorList>
            <person name="Yuan L."/>
        </authorList>
    </citation>
    <scope>NUCLEOTIDE SEQUENCE [LARGE SCALE GENOMIC DNA]</scope>
    <source>
        <strain evidence="1">ZHUSHIDOU_FW_LH</strain>
        <tissue evidence="1">Leaf</tissue>
    </source>
</reference>
<proteinExistence type="predicted"/>